<dbReference type="EC" id="1.14.15.46" evidence="12"/>
<dbReference type="Gene3D" id="3.50.50.60">
    <property type="entry name" value="FAD/NAD(P)-binding domain"/>
    <property type="match status" value="2"/>
</dbReference>
<dbReference type="PANTHER" id="PTHR43876:SF7">
    <property type="entry name" value="UBIQUINONE BIOSYNTHESIS MONOOXYGENASE COQ6, MITOCHONDRIAL"/>
    <property type="match status" value="1"/>
</dbReference>
<evidence type="ECO:0000313" key="15">
    <source>
        <dbReference type="Proteomes" id="UP001153709"/>
    </source>
</evidence>
<protein>
    <recommendedName>
        <fullName evidence="12">Ubiquinone biosynthesis monooxygenase COQ6, mitochondrial</fullName>
        <ecNumber evidence="12">1.14.15.45</ecNumber>
    </recommendedName>
    <alternativeName>
        <fullName evidence="12">2-methoxy-6-polyprenolphenol 4-hydroxylase</fullName>
        <ecNumber evidence="12">1.14.15.46</ecNumber>
    </alternativeName>
</protein>
<evidence type="ECO:0000256" key="8">
    <source>
        <dbReference type="ARBA" id="ARBA00023002"/>
    </source>
</evidence>
<dbReference type="FunFam" id="3.50.50.60:FF:000086">
    <property type="entry name" value="Ubiquinone biosynthesis monooxygenase COQ6, mitochondrial"/>
    <property type="match status" value="1"/>
</dbReference>
<evidence type="ECO:0000256" key="12">
    <source>
        <dbReference type="HAMAP-Rule" id="MF_03193"/>
    </source>
</evidence>
<comment type="cofactor">
    <cofactor evidence="1 12">
        <name>FAD</name>
        <dbReference type="ChEBI" id="CHEBI:57692"/>
    </cofactor>
</comment>
<comment type="function">
    <text evidence="12">FAD-dependent monooxygenase required for two non-consecutive steps during ubiquinone biosynthesis. Required for the C5-ring hydroxylation during ubiquinone biosynthesis by catalyzing the hydroxylation of 4-hydroxy-3-(all-trans-polyprenyl)benzoic acid to 3,4-dihydroxy-5-(all-trans-polyprenyl)benzoic acid. Also acts downstream of coq4, for the C1-hydroxylation during ubiquinone biosynthesis by catalyzing the hydroxylation of 2-methoxy-6-(all-trans-polyprenyl)phenol to 2-methoxy-6-(all-trans-polyprenyl)benzene-1,4-diol. The electrons required for the hydroxylation reaction are funneled indirectly to coq6 from NADPH via a ferredoxin/ferredoxin reductase system.</text>
</comment>
<dbReference type="PANTHER" id="PTHR43876">
    <property type="entry name" value="UBIQUINONE BIOSYNTHESIS MONOOXYGENASE COQ6, MITOCHONDRIAL"/>
    <property type="match status" value="1"/>
</dbReference>
<evidence type="ECO:0000313" key="14">
    <source>
        <dbReference type="EMBL" id="CAG9838315.1"/>
    </source>
</evidence>
<proteinExistence type="inferred from homology"/>
<dbReference type="HAMAP" id="MF_03193">
    <property type="entry name" value="COQ6_monooxygenase"/>
    <property type="match status" value="1"/>
</dbReference>
<evidence type="ECO:0000259" key="13">
    <source>
        <dbReference type="Pfam" id="PF01494"/>
    </source>
</evidence>
<accession>A0A9N9XGB3</accession>
<dbReference type="InterPro" id="IPR000689">
    <property type="entry name" value="UbQ_mOase_COQ6"/>
</dbReference>
<dbReference type="InterPro" id="IPR051205">
    <property type="entry name" value="UbiH/COQ6_monooxygenase"/>
</dbReference>
<dbReference type="InterPro" id="IPR002938">
    <property type="entry name" value="FAD-bd"/>
</dbReference>
<dbReference type="NCBIfam" id="TIGR01989">
    <property type="entry name" value="COQ6"/>
    <property type="match status" value="1"/>
</dbReference>
<feature type="domain" description="FAD-binding" evidence="13">
    <location>
        <begin position="33"/>
        <end position="408"/>
    </location>
</feature>
<comment type="subunit">
    <text evidence="12">Component of a multi-subunit COQ enzyme complex.</text>
</comment>
<dbReference type="Pfam" id="PF01494">
    <property type="entry name" value="FAD_binding_3"/>
    <property type="match status" value="1"/>
</dbReference>
<dbReference type="InterPro" id="IPR036188">
    <property type="entry name" value="FAD/NAD-bd_sf"/>
</dbReference>
<gene>
    <name evidence="12" type="primary">coq6</name>
    <name evidence="14" type="ORF">DIABBA_LOCUS11221</name>
</gene>
<dbReference type="AlphaFoldDB" id="A0A9N9XGB3"/>
<evidence type="ECO:0000256" key="3">
    <source>
        <dbReference type="ARBA" id="ARBA00022630"/>
    </source>
</evidence>
<dbReference type="InterPro" id="IPR018168">
    <property type="entry name" value="Ubi_Hdrlase_CS"/>
</dbReference>
<keyword evidence="7" id="KW-0809">Transit peptide</keyword>
<dbReference type="PROSITE" id="PS01304">
    <property type="entry name" value="UBIH"/>
    <property type="match status" value="1"/>
</dbReference>
<dbReference type="GO" id="GO:0031314">
    <property type="term" value="C:extrinsic component of mitochondrial inner membrane"/>
    <property type="evidence" value="ECO:0007669"/>
    <property type="project" value="UniProtKB-UniRule"/>
</dbReference>
<keyword evidence="3 12" id="KW-0285">Flavoprotein</keyword>
<evidence type="ECO:0000256" key="2">
    <source>
        <dbReference type="ARBA" id="ARBA00005349"/>
    </source>
</evidence>
<evidence type="ECO:0000256" key="6">
    <source>
        <dbReference type="ARBA" id="ARBA00022827"/>
    </source>
</evidence>
<dbReference type="InterPro" id="IPR010971">
    <property type="entry name" value="UbiH/COQ6"/>
</dbReference>
<keyword evidence="6 12" id="KW-0274">FAD</keyword>
<dbReference type="GO" id="GO:0071949">
    <property type="term" value="F:FAD binding"/>
    <property type="evidence" value="ECO:0007669"/>
    <property type="project" value="InterPro"/>
</dbReference>
<keyword evidence="9 12" id="KW-0503">Monooxygenase</keyword>
<dbReference type="FunFam" id="3.50.50.60:FF:000021">
    <property type="entry name" value="Ubiquinone biosynthesis monooxygenase COQ6"/>
    <property type="match status" value="1"/>
</dbReference>
<keyword evidence="5 12" id="KW-0999">Mitochondrion inner membrane</keyword>
<dbReference type="GO" id="GO:0120538">
    <property type="term" value="F:2-methoxy-6-polyprenolphenol 4-hydroxylase activity"/>
    <property type="evidence" value="ECO:0007669"/>
    <property type="project" value="UniProtKB-EC"/>
</dbReference>
<evidence type="ECO:0000256" key="9">
    <source>
        <dbReference type="ARBA" id="ARBA00023033"/>
    </source>
</evidence>
<keyword evidence="4 12" id="KW-0831">Ubiquinone biosynthesis</keyword>
<evidence type="ECO:0000256" key="5">
    <source>
        <dbReference type="ARBA" id="ARBA00022792"/>
    </source>
</evidence>
<comment type="subcellular location">
    <subcellularLocation>
        <location evidence="12">Mitochondrion inner membrane</location>
        <topology evidence="12">Peripheral membrane protein</topology>
        <orientation evidence="12">Matrix side</orientation>
    </subcellularLocation>
</comment>
<dbReference type="PRINTS" id="PR00420">
    <property type="entry name" value="RNGMNOXGNASE"/>
</dbReference>
<keyword evidence="10 12" id="KW-0496">Mitochondrion</keyword>
<sequence>MHSVKQICKPNIGSNLQNILRHLSSTECSKKHYDIVIAGGGMIGTTLACALGKNSRFSGRKILLLESTKDIPFVLSEKYSNRVVSLTPGTKKLLNNIGTWKHIEEARFATVKRLQVMDALSDASITFGEIKSSDDVSYIVENNLILHSAKQEIKNTNVEILYESKVKNYQLPGVDDCQVNIFLENGNQYTCDLLIGCDGVNSKVRQTMGVHYLNWNYNSTGVVATLKFCEEFDNSIAWQRWLPTGPLALLPLNSSQSSIVWSTTAEDAKRLLKLTNEQFVDAVNEAFWKVFKRSTTIDQAVRSFDTLLRATNCPADVHRTYPPKVSSIEEGSRAAFPLGFGHATNYIGKGVVLVGDAAHRVHPLAGQGVNLGFGDVACLNKVLGETVYSGSSLGNVSYLKEYETKRQRENLTTMVALEGMYRLYHTEFTPIVLLRSLGVQAVDVLSPLKKMIVKHASS</sequence>
<dbReference type="GO" id="GO:0106364">
    <property type="term" value="F:4-hydroxy-3-all-trans-polyprenylbenzoate oxygenase activity"/>
    <property type="evidence" value="ECO:0007669"/>
    <property type="project" value="UniProtKB-EC"/>
</dbReference>
<dbReference type="FunFam" id="3.30.9.10:FF:000111">
    <property type="entry name" value="Ubiquinone biosynthesis monooxygenase COQ6, mitochondrial"/>
    <property type="match status" value="1"/>
</dbReference>
<comment type="pathway">
    <text evidence="12">Cofactor biosynthesis; ubiquinone biosynthesis.</text>
</comment>
<dbReference type="Proteomes" id="UP001153709">
    <property type="component" value="Chromosome 7"/>
</dbReference>
<keyword evidence="11 12" id="KW-0472">Membrane</keyword>
<evidence type="ECO:0000256" key="10">
    <source>
        <dbReference type="ARBA" id="ARBA00023128"/>
    </source>
</evidence>
<evidence type="ECO:0000256" key="1">
    <source>
        <dbReference type="ARBA" id="ARBA00001974"/>
    </source>
</evidence>
<comment type="similarity">
    <text evidence="2 12">Belongs to the UbiH/COQ6 family.</text>
</comment>
<keyword evidence="15" id="KW-1185">Reference proteome</keyword>
<dbReference type="OrthoDB" id="683240at2759"/>
<evidence type="ECO:0000256" key="11">
    <source>
        <dbReference type="ARBA" id="ARBA00023136"/>
    </source>
</evidence>
<dbReference type="SUPFAM" id="SSF51905">
    <property type="entry name" value="FAD/NAD(P)-binding domain"/>
    <property type="match status" value="1"/>
</dbReference>
<evidence type="ECO:0000256" key="7">
    <source>
        <dbReference type="ARBA" id="ARBA00022946"/>
    </source>
</evidence>
<organism evidence="14 15">
    <name type="scientific">Diabrotica balteata</name>
    <name type="common">Banded cucumber beetle</name>
    <dbReference type="NCBI Taxonomy" id="107213"/>
    <lineage>
        <taxon>Eukaryota</taxon>
        <taxon>Metazoa</taxon>
        <taxon>Ecdysozoa</taxon>
        <taxon>Arthropoda</taxon>
        <taxon>Hexapoda</taxon>
        <taxon>Insecta</taxon>
        <taxon>Pterygota</taxon>
        <taxon>Neoptera</taxon>
        <taxon>Endopterygota</taxon>
        <taxon>Coleoptera</taxon>
        <taxon>Polyphaga</taxon>
        <taxon>Cucujiformia</taxon>
        <taxon>Chrysomeloidea</taxon>
        <taxon>Chrysomelidae</taxon>
        <taxon>Galerucinae</taxon>
        <taxon>Diabroticina</taxon>
        <taxon>Diabroticites</taxon>
        <taxon>Diabrotica</taxon>
    </lineage>
</organism>
<reference evidence="14" key="1">
    <citation type="submission" date="2022-01" db="EMBL/GenBank/DDBJ databases">
        <authorList>
            <person name="King R."/>
        </authorList>
    </citation>
    <scope>NUCLEOTIDE SEQUENCE</scope>
</reference>
<evidence type="ECO:0000256" key="4">
    <source>
        <dbReference type="ARBA" id="ARBA00022688"/>
    </source>
</evidence>
<dbReference type="EC" id="1.14.15.45" evidence="12"/>
<keyword evidence="8 12" id="KW-0560">Oxidoreductase</keyword>
<comment type="catalytic activity">
    <reaction evidence="12">
        <text>a 4-hydroxy-3-(all-trans-polyprenyl)benzoate + 2 reduced [2Fe-2S]-[ferredoxin] + O2 + 2 H(+) = a 3,4-dihydroxy-5-(all-trans-polyprenyl)benzoate + 2 oxidized [2Fe-2S]-[ferredoxin] + H2O</text>
        <dbReference type="Rhea" id="RHEA:81195"/>
        <dbReference type="Rhea" id="RHEA-COMP:9514"/>
        <dbReference type="Rhea" id="RHEA-COMP:10000"/>
        <dbReference type="Rhea" id="RHEA-COMP:10001"/>
        <dbReference type="Rhea" id="RHEA-COMP:10930"/>
        <dbReference type="ChEBI" id="CHEBI:15377"/>
        <dbReference type="ChEBI" id="CHEBI:15378"/>
        <dbReference type="ChEBI" id="CHEBI:15379"/>
        <dbReference type="ChEBI" id="CHEBI:33737"/>
        <dbReference type="ChEBI" id="CHEBI:33738"/>
        <dbReference type="ChEBI" id="CHEBI:64694"/>
        <dbReference type="ChEBI" id="CHEBI:78396"/>
        <dbReference type="EC" id="1.14.15.45"/>
    </reaction>
</comment>
<comment type="catalytic activity">
    <reaction evidence="12">
        <text>a 2-methoxy-6-(all-trans-polyprenyl)phenol + 2 reduced [2Fe-2S]-[ferredoxin] + O2 + 2 H(+) = a 2-methoxy-6-(all-trans-polyprenyl)benzene-1,4-diol + 2 oxidized [2Fe-2S]-[ferredoxin] + H2O</text>
        <dbReference type="Rhea" id="RHEA:81183"/>
        <dbReference type="Rhea" id="RHEA-COMP:9551"/>
        <dbReference type="Rhea" id="RHEA-COMP:10000"/>
        <dbReference type="Rhea" id="RHEA-COMP:10001"/>
        <dbReference type="Rhea" id="RHEA-COMP:10858"/>
        <dbReference type="ChEBI" id="CHEBI:15377"/>
        <dbReference type="ChEBI" id="CHEBI:15378"/>
        <dbReference type="ChEBI" id="CHEBI:15379"/>
        <dbReference type="ChEBI" id="CHEBI:33737"/>
        <dbReference type="ChEBI" id="CHEBI:33738"/>
        <dbReference type="ChEBI" id="CHEBI:62731"/>
        <dbReference type="ChEBI" id="CHEBI:84166"/>
        <dbReference type="EC" id="1.14.15.46"/>
    </reaction>
</comment>
<name>A0A9N9XGB3_DIABA</name>
<dbReference type="EMBL" id="OU898282">
    <property type="protein sequence ID" value="CAG9838315.1"/>
    <property type="molecule type" value="Genomic_DNA"/>
</dbReference>
<dbReference type="GO" id="GO:0016712">
    <property type="term" value="F:oxidoreductase activity, acting on paired donors, with incorporation or reduction of molecular oxygen, reduced flavin or flavoprotein as one donor, and incorporation of one atom of oxygen"/>
    <property type="evidence" value="ECO:0007669"/>
    <property type="project" value="UniProtKB-UniRule"/>
</dbReference>
<dbReference type="NCBIfam" id="TIGR01988">
    <property type="entry name" value="Ubi-OHases"/>
    <property type="match status" value="1"/>
</dbReference>